<proteinExistence type="predicted"/>
<dbReference type="Pfam" id="PF10066">
    <property type="entry name" value="DUF2304"/>
    <property type="match status" value="1"/>
</dbReference>
<keyword evidence="1" id="KW-0812">Transmembrane</keyword>
<dbReference type="Proteomes" id="UP000298313">
    <property type="component" value="Unassembled WGS sequence"/>
</dbReference>
<dbReference type="OrthoDB" id="8904808at2"/>
<reference evidence="2 3" key="1">
    <citation type="submission" date="2019-03" db="EMBL/GenBank/DDBJ databases">
        <title>Genomics of glacier-inhabiting Cryobacterium strains.</title>
        <authorList>
            <person name="Liu Q."/>
            <person name="Xin Y.-H."/>
        </authorList>
    </citation>
    <scope>NUCLEOTIDE SEQUENCE [LARGE SCALE GENOMIC DNA]</scope>
    <source>
        <strain evidence="2 3">Hh4</strain>
    </source>
</reference>
<evidence type="ECO:0000256" key="1">
    <source>
        <dbReference type="SAM" id="Phobius"/>
    </source>
</evidence>
<dbReference type="EMBL" id="SOHH01000020">
    <property type="protein sequence ID" value="TFD82673.1"/>
    <property type="molecule type" value="Genomic_DNA"/>
</dbReference>
<feature type="transmembrane region" description="Helical" evidence="1">
    <location>
        <begin position="37"/>
        <end position="56"/>
    </location>
</feature>
<keyword evidence="1" id="KW-0472">Membrane</keyword>
<evidence type="ECO:0000313" key="3">
    <source>
        <dbReference type="Proteomes" id="UP000298313"/>
    </source>
</evidence>
<keyword evidence="3" id="KW-1185">Reference proteome</keyword>
<sequence>MDSQLLIKLVLLAGLAVVALLIVWPGRGARRMALRRISLLLVVVTAAVAVIFPQLANDVAGLFGVGRGADLLLYGLVVAFVGYVIATRAHHSRVDLQVTELARAQALGAAVDAGSIHR</sequence>
<protein>
    <submittedName>
        <fullName evidence="2">DUF2304 domain-containing protein</fullName>
    </submittedName>
</protein>
<dbReference type="InterPro" id="IPR019277">
    <property type="entry name" value="DUF2304"/>
</dbReference>
<organism evidence="2 3">
    <name type="scientific">Cryobacterium fucosi</name>
    <dbReference type="NCBI Taxonomy" id="1259157"/>
    <lineage>
        <taxon>Bacteria</taxon>
        <taxon>Bacillati</taxon>
        <taxon>Actinomycetota</taxon>
        <taxon>Actinomycetes</taxon>
        <taxon>Micrococcales</taxon>
        <taxon>Microbacteriaceae</taxon>
        <taxon>Cryobacterium</taxon>
    </lineage>
</organism>
<comment type="caution">
    <text evidence="2">The sequence shown here is derived from an EMBL/GenBank/DDBJ whole genome shotgun (WGS) entry which is preliminary data.</text>
</comment>
<accession>A0A4V3IW76</accession>
<dbReference type="RefSeq" id="WP_134522137.1">
    <property type="nucleotide sequence ID" value="NZ_SOHH01000020.1"/>
</dbReference>
<feature type="transmembrane region" description="Helical" evidence="1">
    <location>
        <begin position="68"/>
        <end position="86"/>
    </location>
</feature>
<dbReference type="AlphaFoldDB" id="A0A4V3IW76"/>
<evidence type="ECO:0000313" key="2">
    <source>
        <dbReference type="EMBL" id="TFD82673.1"/>
    </source>
</evidence>
<gene>
    <name evidence="2" type="ORF">E3T48_01605</name>
</gene>
<feature type="transmembrane region" description="Helical" evidence="1">
    <location>
        <begin position="6"/>
        <end position="25"/>
    </location>
</feature>
<keyword evidence="1" id="KW-1133">Transmembrane helix</keyword>
<name>A0A4V3IW76_9MICO</name>